<dbReference type="InterPro" id="IPR005829">
    <property type="entry name" value="Sugar_transporter_CS"/>
</dbReference>
<feature type="transmembrane region" description="Helical" evidence="7">
    <location>
        <begin position="213"/>
        <end position="233"/>
    </location>
</feature>
<feature type="transmembrane region" description="Helical" evidence="7">
    <location>
        <begin position="76"/>
        <end position="93"/>
    </location>
</feature>
<feature type="transmembrane region" description="Helical" evidence="7">
    <location>
        <begin position="253"/>
        <end position="270"/>
    </location>
</feature>
<comment type="subcellular location">
    <subcellularLocation>
        <location evidence="1">Cell membrane</location>
        <topology evidence="1">Multi-pass membrane protein</topology>
    </subcellularLocation>
</comment>
<comment type="similarity">
    <text evidence="2">Belongs to the major facilitator superfamily.</text>
</comment>
<feature type="transmembrane region" description="Helical" evidence="7">
    <location>
        <begin position="164"/>
        <end position="183"/>
    </location>
</feature>
<feature type="transmembrane region" description="Helical" evidence="7">
    <location>
        <begin position="339"/>
        <end position="358"/>
    </location>
</feature>
<keyword evidence="3" id="KW-0813">Transport</keyword>
<dbReference type="Proteomes" id="UP000002865">
    <property type="component" value="Chromosome"/>
</dbReference>
<dbReference type="HOGENOM" id="CLU_045105_0_1_9"/>
<reference evidence="9 10" key="1">
    <citation type="journal article" date="2012" name="PLoS ONE">
        <title>Complete Genome and Transcriptomes of Streptococcus parasanguinis FW213: Phylogenic Relations and Potential Virulence Mechanisms.</title>
        <authorList>
            <person name="Geng J."/>
            <person name="Chiu C.H."/>
            <person name="Tang P."/>
            <person name="Chen Y."/>
            <person name="Shieh H.R."/>
            <person name="Hu S."/>
            <person name="Chen Y.Y."/>
        </authorList>
    </citation>
    <scope>NUCLEOTIDE SEQUENCE [LARGE SCALE GENOMIC DNA]</scope>
    <source>
        <strain evidence="9 10">FW213</strain>
    </source>
</reference>
<name>I1ZLE2_STRPA</name>
<dbReference type="PANTHER" id="PTHR23514">
    <property type="entry name" value="BYPASS OF STOP CODON PROTEIN 6"/>
    <property type="match status" value="1"/>
</dbReference>
<evidence type="ECO:0000256" key="5">
    <source>
        <dbReference type="ARBA" id="ARBA00022989"/>
    </source>
</evidence>
<dbReference type="Pfam" id="PF07690">
    <property type="entry name" value="MFS_1"/>
    <property type="match status" value="1"/>
</dbReference>
<dbReference type="STRING" id="1114965.Spaf_0865"/>
<dbReference type="EMBL" id="CP003122">
    <property type="protein sequence ID" value="AFJ25866.1"/>
    <property type="molecule type" value="Genomic_DNA"/>
</dbReference>
<dbReference type="SUPFAM" id="SSF103473">
    <property type="entry name" value="MFS general substrate transporter"/>
    <property type="match status" value="1"/>
</dbReference>
<dbReference type="RefSeq" id="WP_014713177.1">
    <property type="nucleotide sequence ID" value="NC_017905.1"/>
</dbReference>
<dbReference type="Gene3D" id="1.20.1250.20">
    <property type="entry name" value="MFS general substrate transporter like domains"/>
    <property type="match status" value="2"/>
</dbReference>
<keyword evidence="6 7" id="KW-0472">Membrane</keyword>
<evidence type="ECO:0000256" key="3">
    <source>
        <dbReference type="ARBA" id="ARBA00022448"/>
    </source>
</evidence>
<dbReference type="InterPro" id="IPR011701">
    <property type="entry name" value="MFS"/>
</dbReference>
<gene>
    <name evidence="9" type="ORF">Spaf_0865</name>
</gene>
<feature type="transmembrane region" description="Helical" evidence="7">
    <location>
        <begin position="277"/>
        <end position="296"/>
    </location>
</feature>
<protein>
    <submittedName>
        <fullName evidence="9">Putative transport protein</fullName>
    </submittedName>
</protein>
<evidence type="ECO:0000256" key="2">
    <source>
        <dbReference type="ARBA" id="ARBA00008335"/>
    </source>
</evidence>
<evidence type="ECO:0000256" key="7">
    <source>
        <dbReference type="SAM" id="Phobius"/>
    </source>
</evidence>
<feature type="transmembrane region" description="Helical" evidence="7">
    <location>
        <begin position="7"/>
        <end position="29"/>
    </location>
</feature>
<organism evidence="9 10">
    <name type="scientific">Streptococcus parasanguinis FW213</name>
    <dbReference type="NCBI Taxonomy" id="1114965"/>
    <lineage>
        <taxon>Bacteria</taxon>
        <taxon>Bacillati</taxon>
        <taxon>Bacillota</taxon>
        <taxon>Bacilli</taxon>
        <taxon>Lactobacillales</taxon>
        <taxon>Streptococcaceae</taxon>
        <taxon>Streptococcus</taxon>
    </lineage>
</organism>
<dbReference type="KEGG" id="scf:Spaf_0865"/>
<feature type="transmembrane region" description="Helical" evidence="7">
    <location>
        <begin position="99"/>
        <end position="116"/>
    </location>
</feature>
<feature type="transmembrane region" description="Helical" evidence="7">
    <location>
        <begin position="302"/>
        <end position="327"/>
    </location>
</feature>
<evidence type="ECO:0000256" key="4">
    <source>
        <dbReference type="ARBA" id="ARBA00022692"/>
    </source>
</evidence>
<sequence>MQKKHHYIPLIGSLYVNYLFQGIATIAIAQNQDFFQAQWSASLSQVTLVISALGLGRIISLNLSGWFSDRFGRKKTVLLGVLSYILFFIGILFTRDFRWAFVATIFGGIGNAFLDTSTYPIVVEAYPSESDNSSLSVLNKSFISIGQFILPFVTRWVIQSDFYFGWPFVVCALCLGMNFFFLSKFRYPSVQAKAIIEKEENTTSRKAWSAEGAALMIFSFVSVSLFNIFILWIPTYSETILKISKENSPLFVSVYSIGSFISVFLTSYLVRKKWDIPNLMLVCLLLTAVSMLYMIVSPSMLSVIIASIGVGCFSAGGIWQLGLALLLEFYPHHKGIVTSFYSLTTSISVMVTPYLTGLMVEKSVVYVFIYNILLALLGFLAIAVVQRRYRVLKLEKNK</sequence>
<evidence type="ECO:0000313" key="9">
    <source>
        <dbReference type="EMBL" id="AFJ25866.1"/>
    </source>
</evidence>
<keyword evidence="5 7" id="KW-1133">Transmembrane helix</keyword>
<accession>I1ZLE2</accession>
<evidence type="ECO:0000313" key="10">
    <source>
        <dbReference type="Proteomes" id="UP000002865"/>
    </source>
</evidence>
<dbReference type="AlphaFoldDB" id="I1ZLE2"/>
<dbReference type="eggNOG" id="COG2271">
    <property type="taxonomic scope" value="Bacteria"/>
</dbReference>
<evidence type="ECO:0000256" key="6">
    <source>
        <dbReference type="ARBA" id="ARBA00023136"/>
    </source>
</evidence>
<proteinExistence type="inferred from homology"/>
<dbReference type="PaxDb" id="1114965-Spaf_0865"/>
<dbReference type="PATRIC" id="fig|1114965.3.peg.835"/>
<dbReference type="InterPro" id="IPR036259">
    <property type="entry name" value="MFS_trans_sf"/>
</dbReference>
<dbReference type="GO" id="GO:0005886">
    <property type="term" value="C:plasma membrane"/>
    <property type="evidence" value="ECO:0007669"/>
    <property type="project" value="UniProtKB-SubCell"/>
</dbReference>
<dbReference type="InterPro" id="IPR020846">
    <property type="entry name" value="MFS_dom"/>
</dbReference>
<feature type="transmembrane region" description="Helical" evidence="7">
    <location>
        <begin position="137"/>
        <end position="158"/>
    </location>
</feature>
<dbReference type="PANTHER" id="PTHR23514:SF3">
    <property type="entry name" value="BYPASS OF STOP CODON PROTEIN 6"/>
    <property type="match status" value="1"/>
</dbReference>
<keyword evidence="4 7" id="KW-0812">Transmembrane</keyword>
<dbReference type="PROSITE" id="PS00216">
    <property type="entry name" value="SUGAR_TRANSPORT_1"/>
    <property type="match status" value="1"/>
</dbReference>
<feature type="transmembrane region" description="Helical" evidence="7">
    <location>
        <begin position="41"/>
        <end position="64"/>
    </location>
</feature>
<evidence type="ECO:0000256" key="1">
    <source>
        <dbReference type="ARBA" id="ARBA00004651"/>
    </source>
</evidence>
<feature type="transmembrane region" description="Helical" evidence="7">
    <location>
        <begin position="364"/>
        <end position="385"/>
    </location>
</feature>
<evidence type="ECO:0000259" key="8">
    <source>
        <dbReference type="PROSITE" id="PS50850"/>
    </source>
</evidence>
<feature type="domain" description="Major facilitator superfamily (MFS) profile" evidence="8">
    <location>
        <begin position="10"/>
        <end position="390"/>
    </location>
</feature>
<dbReference type="GO" id="GO:0022857">
    <property type="term" value="F:transmembrane transporter activity"/>
    <property type="evidence" value="ECO:0007669"/>
    <property type="project" value="InterPro"/>
</dbReference>
<dbReference type="InterPro" id="IPR051788">
    <property type="entry name" value="MFS_Transporter"/>
</dbReference>
<dbReference type="PROSITE" id="PS50850">
    <property type="entry name" value="MFS"/>
    <property type="match status" value="1"/>
</dbReference>